<feature type="region of interest" description="Disordered" evidence="1">
    <location>
        <begin position="283"/>
        <end position="385"/>
    </location>
</feature>
<protein>
    <recommendedName>
        <fullName evidence="4">Glucan 1, 4-alpha-glucosidase</fullName>
    </recommendedName>
</protein>
<feature type="compositionally biased region" description="Polar residues" evidence="1">
    <location>
        <begin position="184"/>
        <end position="196"/>
    </location>
</feature>
<feature type="region of interest" description="Disordered" evidence="1">
    <location>
        <begin position="794"/>
        <end position="813"/>
    </location>
</feature>
<feature type="compositionally biased region" description="Basic and acidic residues" evidence="1">
    <location>
        <begin position="221"/>
        <end position="248"/>
    </location>
</feature>
<dbReference type="EMBL" id="SRQM01000121">
    <property type="protein sequence ID" value="KAG6117909.1"/>
    <property type="molecule type" value="Genomic_DNA"/>
</dbReference>
<feature type="region of interest" description="Disordered" evidence="1">
    <location>
        <begin position="649"/>
        <end position="682"/>
    </location>
</feature>
<feature type="region of interest" description="Disordered" evidence="1">
    <location>
        <begin position="165"/>
        <end position="263"/>
    </location>
</feature>
<feature type="compositionally biased region" description="Polar residues" evidence="1">
    <location>
        <begin position="1"/>
        <end position="14"/>
    </location>
</feature>
<proteinExistence type="predicted"/>
<evidence type="ECO:0000313" key="3">
    <source>
        <dbReference type="Proteomes" id="UP000732380"/>
    </source>
</evidence>
<feature type="compositionally biased region" description="Polar residues" evidence="1">
    <location>
        <begin position="596"/>
        <end position="608"/>
    </location>
</feature>
<feature type="compositionally biased region" description="Polar residues" evidence="1">
    <location>
        <begin position="355"/>
        <end position="385"/>
    </location>
</feature>
<feature type="region of interest" description="Disordered" evidence="1">
    <location>
        <begin position="545"/>
        <end position="632"/>
    </location>
</feature>
<accession>A0A9P7Q6T0</accession>
<gene>
    <name evidence="2" type="ORF">E4U13_000700</name>
</gene>
<evidence type="ECO:0008006" key="4">
    <source>
        <dbReference type="Google" id="ProtNLM"/>
    </source>
</evidence>
<reference evidence="2 3" key="1">
    <citation type="journal article" date="2020" name="bioRxiv">
        <title>Whole genome comparisons of ergot fungi reveals the divergence and evolution of species within the genus Claviceps are the result of varying mechanisms driving genome evolution and host range expansion.</title>
        <authorList>
            <person name="Wyka S.A."/>
            <person name="Mondo S.J."/>
            <person name="Liu M."/>
            <person name="Dettman J."/>
            <person name="Nalam V."/>
            <person name="Broders K.D."/>
        </authorList>
    </citation>
    <scope>NUCLEOTIDE SEQUENCE [LARGE SCALE GENOMIC DNA]</scope>
    <source>
        <strain evidence="2 3">LM576</strain>
    </source>
</reference>
<feature type="compositionally biased region" description="Basic and acidic residues" evidence="1">
    <location>
        <begin position="569"/>
        <end position="585"/>
    </location>
</feature>
<feature type="compositionally biased region" description="Polar residues" evidence="1">
    <location>
        <begin position="545"/>
        <end position="554"/>
    </location>
</feature>
<keyword evidence="3" id="KW-1185">Reference proteome</keyword>
<feature type="region of interest" description="Disordered" evidence="1">
    <location>
        <begin position="405"/>
        <end position="424"/>
    </location>
</feature>
<sequence>MENPWDSSPWTSDSAPRDFLPVPLPSLPTEPQQIHIASPREESRLRSASPWGRIVHDETPWGGWGDGAEGKSDAGSVDGWKLGGESTTAAGAVAAVVSLPDPWTLEEKEMTRFGGAVDERSADLVISVGDEGRRDGGGEREGMLERVCLPDEVGDGACDDAWAESCEGQAEGGKEERADRSASPGLTQLVHTAQTARNEGEEDQEREEIEGGQEREEVEGDRENEVSEESRSGEEMQDSRVQVDDNRQGPKIQEVGNRQASKVQELVHMYDGMARIRVRPVDASLEEVPSSGGDAMVNVATGDHDGGEEDEKDAEAGKPDFEESGDVEERRAEESKEGQESPATEPETECEVSVIDSTAATTDHPTSVTDSSSRATGTITTQNSPSTVLPYPIDFSNLDELFPGTEPTSSIQPAHLPDSPTDPFSSVAQRKAWYRLSRPGSLRKHNLGDDDTYVRVSWHNSHIRQDVLTTVRRWLEEDSLAGGRMLLGRRLGNRAGASMFNWDSDAPGVHISELLSQKRKMKKGAGHARLASAAVQGTTSPIDASFGWSTSVPTSPLRADTGGSFSSMIERRGEERPSVQRKEAGPDQGVLEEEPWSTTAIKSDTPSLRSPEKAPSVEEDDEDDWGEMVSSPTVDTHHASFHMDMHTRSPSLDTMHAGLSSPAPDLASPSDDLGSHLRSSTNQATQPIVRNVPVAAPNPWDGLDFLEGSSAAWATMDNPPPGEVLTSLTTTADREVSILGGAGDVGTPSGAELSHAMLSTRTENDIAMSAEIGDGCPPGNTAMSGGAFPIPTNESHHDLHDGSFPPSSPPPPSIYAVSASSLSIPAKAEPKPPAAPTKTKTTTNLKLSTISKTSTQSTFKVTEAPAIAAAHNPSSTAIEDTPSDGAIQHMLRDLPDLSYMLR</sequence>
<comment type="caution">
    <text evidence="2">The sequence shown here is derived from an EMBL/GenBank/DDBJ whole genome shotgun (WGS) entry which is preliminary data.</text>
</comment>
<dbReference type="AlphaFoldDB" id="A0A9P7Q6T0"/>
<feature type="compositionally biased region" description="Acidic residues" evidence="1">
    <location>
        <begin position="200"/>
        <end position="220"/>
    </location>
</feature>
<feature type="compositionally biased region" description="Basic and acidic residues" evidence="1">
    <location>
        <begin position="314"/>
        <end position="339"/>
    </location>
</feature>
<feature type="compositionally biased region" description="Acidic residues" evidence="1">
    <location>
        <begin position="617"/>
        <end position="626"/>
    </location>
</feature>
<name>A0A9P7Q6T0_9HYPO</name>
<feature type="compositionally biased region" description="Low complexity" evidence="1">
    <location>
        <begin position="657"/>
        <end position="672"/>
    </location>
</feature>
<evidence type="ECO:0000313" key="2">
    <source>
        <dbReference type="EMBL" id="KAG6117909.1"/>
    </source>
</evidence>
<organism evidence="2 3">
    <name type="scientific">Claviceps humidiphila</name>
    <dbReference type="NCBI Taxonomy" id="1294629"/>
    <lineage>
        <taxon>Eukaryota</taxon>
        <taxon>Fungi</taxon>
        <taxon>Dikarya</taxon>
        <taxon>Ascomycota</taxon>
        <taxon>Pezizomycotina</taxon>
        <taxon>Sordariomycetes</taxon>
        <taxon>Hypocreomycetidae</taxon>
        <taxon>Hypocreales</taxon>
        <taxon>Clavicipitaceae</taxon>
        <taxon>Claviceps</taxon>
    </lineage>
</organism>
<evidence type="ECO:0000256" key="1">
    <source>
        <dbReference type="SAM" id="MobiDB-lite"/>
    </source>
</evidence>
<feature type="region of interest" description="Disordered" evidence="1">
    <location>
        <begin position="1"/>
        <end position="83"/>
    </location>
</feature>
<dbReference type="Proteomes" id="UP000732380">
    <property type="component" value="Unassembled WGS sequence"/>
</dbReference>